<keyword evidence="2" id="KW-0012">Acyltransferase</keyword>
<dbReference type="PANTHER" id="PTHR43877:SF2">
    <property type="entry name" value="AMINOALKYLPHOSPHONATE N-ACETYLTRANSFERASE-RELATED"/>
    <property type="match status" value="1"/>
</dbReference>
<keyword evidence="1" id="KW-0808">Transferase</keyword>
<dbReference type="InterPro" id="IPR016181">
    <property type="entry name" value="Acyl_CoA_acyltransferase"/>
</dbReference>
<gene>
    <name evidence="4" type="primary">yhfO</name>
    <name evidence="4" type="ORF">MACH26_10090</name>
</gene>
<dbReference type="Proteomes" id="UP001333710">
    <property type="component" value="Chromosome"/>
</dbReference>
<dbReference type="Gene3D" id="3.40.630.30">
    <property type="match status" value="1"/>
</dbReference>
<dbReference type="RefSeq" id="WP_338291463.1">
    <property type="nucleotide sequence ID" value="NZ_AP027272.1"/>
</dbReference>
<evidence type="ECO:0000259" key="3">
    <source>
        <dbReference type="PROSITE" id="PS51186"/>
    </source>
</evidence>
<evidence type="ECO:0000313" key="4">
    <source>
        <dbReference type="EMBL" id="BDX05488.1"/>
    </source>
</evidence>
<name>A0AA48HTD4_9ALTE</name>
<dbReference type="CDD" id="cd04301">
    <property type="entry name" value="NAT_SF"/>
    <property type="match status" value="1"/>
</dbReference>
<evidence type="ECO:0000313" key="5">
    <source>
        <dbReference type="Proteomes" id="UP001333710"/>
    </source>
</evidence>
<dbReference type="PROSITE" id="PS51186">
    <property type="entry name" value="GNAT"/>
    <property type="match status" value="1"/>
</dbReference>
<sequence length="147" mass="16892">MKIQQVTHDQLEQCADLFDQYRQFYQQPGDLNSARAFISERLVKRDSIIYIALDENNNGMGFTQLFPSFSSVAMKQVYILNDLYVTEKARKQGVAKALMMTAQAFAQKNKAYAIKLATAKDNVQAKALYDQLGYKMIDSFDYYTIKI</sequence>
<keyword evidence="5" id="KW-1185">Reference proteome</keyword>
<accession>A0AA48HTD4</accession>
<dbReference type="SUPFAM" id="SSF55729">
    <property type="entry name" value="Acyl-CoA N-acyltransferases (Nat)"/>
    <property type="match status" value="1"/>
</dbReference>
<dbReference type="KEGG" id="pmaw:MACH26_10090"/>
<evidence type="ECO:0000256" key="1">
    <source>
        <dbReference type="ARBA" id="ARBA00022679"/>
    </source>
</evidence>
<dbReference type="InterPro" id="IPR050832">
    <property type="entry name" value="Bact_Acetyltransf"/>
</dbReference>
<dbReference type="EMBL" id="AP027272">
    <property type="protein sequence ID" value="BDX05488.1"/>
    <property type="molecule type" value="Genomic_DNA"/>
</dbReference>
<feature type="domain" description="N-acetyltransferase" evidence="3">
    <location>
        <begin position="1"/>
        <end position="147"/>
    </location>
</feature>
<dbReference type="AlphaFoldDB" id="A0AA48HTD4"/>
<proteinExistence type="predicted"/>
<reference evidence="4" key="1">
    <citation type="submission" date="2023-01" db="EMBL/GenBank/DDBJ databases">
        <title>Complete genome sequence of Planctobacterium marinum strain Dej080120_11.</title>
        <authorList>
            <person name="Ueki S."/>
            <person name="Maruyama F."/>
        </authorList>
    </citation>
    <scope>NUCLEOTIDE SEQUENCE</scope>
    <source>
        <strain evidence="4">Dej080120_11</strain>
    </source>
</reference>
<protein>
    <submittedName>
        <fullName evidence="4">N-acetyltransferase YhfO</fullName>
    </submittedName>
</protein>
<organism evidence="4 5">
    <name type="scientific">Planctobacterium marinum</name>
    <dbReference type="NCBI Taxonomy" id="1631968"/>
    <lineage>
        <taxon>Bacteria</taxon>
        <taxon>Pseudomonadati</taxon>
        <taxon>Pseudomonadota</taxon>
        <taxon>Gammaproteobacteria</taxon>
        <taxon>Alteromonadales</taxon>
        <taxon>Alteromonadaceae</taxon>
        <taxon>Planctobacterium</taxon>
    </lineage>
</organism>
<dbReference type="Pfam" id="PF00583">
    <property type="entry name" value="Acetyltransf_1"/>
    <property type="match status" value="1"/>
</dbReference>
<evidence type="ECO:0000256" key="2">
    <source>
        <dbReference type="ARBA" id="ARBA00023315"/>
    </source>
</evidence>
<dbReference type="InterPro" id="IPR000182">
    <property type="entry name" value="GNAT_dom"/>
</dbReference>
<dbReference type="GO" id="GO:0016747">
    <property type="term" value="F:acyltransferase activity, transferring groups other than amino-acyl groups"/>
    <property type="evidence" value="ECO:0007669"/>
    <property type="project" value="InterPro"/>
</dbReference>
<dbReference type="PANTHER" id="PTHR43877">
    <property type="entry name" value="AMINOALKYLPHOSPHONATE N-ACETYLTRANSFERASE-RELATED-RELATED"/>
    <property type="match status" value="1"/>
</dbReference>